<dbReference type="PANTHER" id="PTHR47739">
    <property type="entry name" value="TRNA1(VAL) (ADENINE(37)-N6)-METHYLTRANSFERASE"/>
    <property type="match status" value="1"/>
</dbReference>
<evidence type="ECO:0000313" key="4">
    <source>
        <dbReference type="EMBL" id="GAL24814.1"/>
    </source>
</evidence>
<dbReference type="InterPro" id="IPR050210">
    <property type="entry name" value="tRNA_Adenine-N(6)_MTase"/>
</dbReference>
<evidence type="ECO:0000313" key="5">
    <source>
        <dbReference type="Proteomes" id="UP000029223"/>
    </source>
</evidence>
<reference evidence="5" key="1">
    <citation type="submission" date="2014-09" db="EMBL/GenBank/DDBJ databases">
        <title>Vibrio variabilis JCM 19239. (C206) whole genome shotgun sequence.</title>
        <authorList>
            <person name="Sawabe T."/>
            <person name="Meirelles P."/>
            <person name="Nakanishi M."/>
            <person name="Sayaka M."/>
            <person name="Hattori M."/>
            <person name="Ohkuma M."/>
        </authorList>
    </citation>
    <scope>NUCLEOTIDE SEQUENCE [LARGE SCALE GENOMIC DNA]</scope>
    <source>
        <strain evidence="5">JCM 19239</strain>
    </source>
</reference>
<evidence type="ECO:0000256" key="1">
    <source>
        <dbReference type="ARBA" id="ARBA00022603"/>
    </source>
</evidence>
<feature type="domain" description="Methyltransferase small" evidence="3">
    <location>
        <begin position="42"/>
        <end position="109"/>
    </location>
</feature>
<keyword evidence="1 4" id="KW-0489">Methyltransferase</keyword>
<protein>
    <submittedName>
        <fullName evidence="4">tRNA (Adenine37-N(6))-methyltransferase TrmN6</fullName>
        <ecNumber evidence="4">2.1.1.223</ecNumber>
    </submittedName>
</protein>
<dbReference type="Pfam" id="PF05175">
    <property type="entry name" value="MTS"/>
    <property type="match status" value="1"/>
</dbReference>
<organism evidence="4 5">
    <name type="scientific">Vibrio variabilis</name>
    <dbReference type="NCBI Taxonomy" id="990271"/>
    <lineage>
        <taxon>Bacteria</taxon>
        <taxon>Pseudomonadati</taxon>
        <taxon>Pseudomonadota</taxon>
        <taxon>Gammaproteobacteria</taxon>
        <taxon>Vibrionales</taxon>
        <taxon>Vibrionaceae</taxon>
        <taxon>Vibrio</taxon>
    </lineage>
</organism>
<keyword evidence="4" id="KW-0808">Transferase</keyword>
<evidence type="ECO:0000259" key="3">
    <source>
        <dbReference type="Pfam" id="PF05175"/>
    </source>
</evidence>
<dbReference type="InterPro" id="IPR029063">
    <property type="entry name" value="SAM-dependent_MTases_sf"/>
</dbReference>
<dbReference type="GO" id="GO:0032259">
    <property type="term" value="P:methylation"/>
    <property type="evidence" value="ECO:0007669"/>
    <property type="project" value="UniProtKB-KW"/>
</dbReference>
<dbReference type="Proteomes" id="UP000029223">
    <property type="component" value="Unassembled WGS sequence"/>
</dbReference>
<accession>A0ABQ0J7R4</accession>
<dbReference type="InterPro" id="IPR007848">
    <property type="entry name" value="Small_mtfrase_dom"/>
</dbReference>
<reference evidence="5" key="2">
    <citation type="submission" date="2014-09" db="EMBL/GenBank/DDBJ databases">
        <authorList>
            <consortium name="NBRP consortium"/>
            <person name="Sawabe T."/>
            <person name="Meirelles P."/>
            <person name="Nakanishi M."/>
            <person name="Sayaka M."/>
            <person name="Hattori M."/>
            <person name="Ohkuma M."/>
        </authorList>
    </citation>
    <scope>NUCLEOTIDE SEQUENCE [LARGE SCALE GENOMIC DNA]</scope>
    <source>
        <strain evidence="5">JCM 19239</strain>
    </source>
</reference>
<dbReference type="PANTHER" id="PTHR47739:SF1">
    <property type="entry name" value="TRNA1(VAL) (ADENINE(37)-N6)-METHYLTRANSFERASE"/>
    <property type="match status" value="1"/>
</dbReference>
<keyword evidence="5" id="KW-1185">Reference proteome</keyword>
<keyword evidence="2" id="KW-0949">S-adenosyl-L-methionine</keyword>
<dbReference type="EMBL" id="BBMS01000006">
    <property type="protein sequence ID" value="GAL24814.1"/>
    <property type="molecule type" value="Genomic_DNA"/>
</dbReference>
<name>A0ABQ0J7R4_9VIBR</name>
<proteinExistence type="predicted"/>
<dbReference type="EC" id="2.1.1.223" evidence="4"/>
<dbReference type="Gene3D" id="3.40.50.150">
    <property type="entry name" value="Vaccinia Virus protein VP39"/>
    <property type="match status" value="1"/>
</dbReference>
<comment type="caution">
    <text evidence="4">The sequence shown here is derived from an EMBL/GenBank/DDBJ whole genome shotgun (WGS) entry which is preliminary data.</text>
</comment>
<dbReference type="SUPFAM" id="SSF53335">
    <property type="entry name" value="S-adenosyl-L-methionine-dependent methyltransferases"/>
    <property type="match status" value="1"/>
</dbReference>
<gene>
    <name evidence="4" type="ORF">JCM19239_4539</name>
</gene>
<evidence type="ECO:0000256" key="2">
    <source>
        <dbReference type="ARBA" id="ARBA00022691"/>
    </source>
</evidence>
<dbReference type="CDD" id="cd02440">
    <property type="entry name" value="AdoMet_MTases"/>
    <property type="match status" value="1"/>
</dbReference>
<sequence>MTCSTTKTKGFQFKQFSIHDGNSGMPVSTDGVLLGAWARFHSSDTLLDIGTGTGLLTLMLAQRFIDAAITAVDIDETAIVDATYNIQQSPWQNASLCSTAIYWRNHLNTLSMASSAIRRTSIAERLRKIARGNRETYTFPLP</sequence>
<dbReference type="GO" id="GO:0008168">
    <property type="term" value="F:methyltransferase activity"/>
    <property type="evidence" value="ECO:0007669"/>
    <property type="project" value="UniProtKB-KW"/>
</dbReference>